<organism evidence="3 4">
    <name type="scientific">Ureibacillus galli</name>
    <dbReference type="NCBI Taxonomy" id="2762222"/>
    <lineage>
        <taxon>Bacteria</taxon>
        <taxon>Bacillati</taxon>
        <taxon>Bacillota</taxon>
        <taxon>Bacilli</taxon>
        <taxon>Bacillales</taxon>
        <taxon>Caryophanaceae</taxon>
        <taxon>Ureibacillus</taxon>
    </lineage>
</organism>
<dbReference type="Proteomes" id="UP000640930">
    <property type="component" value="Unassembled WGS sequence"/>
</dbReference>
<dbReference type="EMBL" id="JACSQA010000011">
    <property type="protein sequence ID" value="MBD8026793.1"/>
    <property type="molecule type" value="Genomic_DNA"/>
</dbReference>
<keyword evidence="2" id="KW-0812">Transmembrane</keyword>
<feature type="transmembrane region" description="Helical" evidence="2">
    <location>
        <begin position="6"/>
        <end position="26"/>
    </location>
</feature>
<keyword evidence="2" id="KW-0472">Membrane</keyword>
<gene>
    <name evidence="3" type="ORF">H9636_08985</name>
</gene>
<feature type="coiled-coil region" evidence="1">
    <location>
        <begin position="25"/>
        <end position="52"/>
    </location>
</feature>
<keyword evidence="4" id="KW-1185">Reference proteome</keyword>
<name>A0ABR8XC40_9BACL</name>
<keyword evidence="2" id="KW-1133">Transmembrane helix</keyword>
<protein>
    <submittedName>
        <fullName evidence="3">YvrJ family protein</fullName>
    </submittedName>
</protein>
<proteinExistence type="predicted"/>
<keyword evidence="1" id="KW-0175">Coiled coil</keyword>
<comment type="caution">
    <text evidence="3">The sequence shown here is derived from an EMBL/GenBank/DDBJ whole genome shotgun (WGS) entry which is preliminary data.</text>
</comment>
<evidence type="ECO:0000256" key="1">
    <source>
        <dbReference type="SAM" id="Coils"/>
    </source>
</evidence>
<evidence type="ECO:0000313" key="3">
    <source>
        <dbReference type="EMBL" id="MBD8026793.1"/>
    </source>
</evidence>
<dbReference type="Pfam" id="PF12841">
    <property type="entry name" value="YvrJ"/>
    <property type="match status" value="1"/>
</dbReference>
<sequence>MLDEGQLINLISNIGFPIAVSIYLLLRFEKKIEGLEQTIQKLTTEVELIKNKE</sequence>
<accession>A0ABR8XC40</accession>
<evidence type="ECO:0000313" key="4">
    <source>
        <dbReference type="Proteomes" id="UP000640930"/>
    </source>
</evidence>
<evidence type="ECO:0000256" key="2">
    <source>
        <dbReference type="SAM" id="Phobius"/>
    </source>
</evidence>
<dbReference type="RefSeq" id="WP_191707287.1">
    <property type="nucleotide sequence ID" value="NZ_JACSQA010000011.1"/>
</dbReference>
<reference evidence="3 4" key="1">
    <citation type="submission" date="2020-08" db="EMBL/GenBank/DDBJ databases">
        <title>A Genomic Blueprint of the Chicken Gut Microbiome.</title>
        <authorList>
            <person name="Gilroy R."/>
            <person name="Ravi A."/>
            <person name="Getino M."/>
            <person name="Pursley I."/>
            <person name="Horton D.L."/>
            <person name="Alikhan N.-F."/>
            <person name="Baker D."/>
            <person name="Gharbi K."/>
            <person name="Hall N."/>
            <person name="Watson M."/>
            <person name="Adriaenssens E.M."/>
            <person name="Foster-Nyarko E."/>
            <person name="Jarju S."/>
            <person name="Secka A."/>
            <person name="Antonio M."/>
            <person name="Oren A."/>
            <person name="Chaudhuri R."/>
            <person name="La Ragione R.M."/>
            <person name="Hildebrand F."/>
            <person name="Pallen M.J."/>
        </authorList>
    </citation>
    <scope>NUCLEOTIDE SEQUENCE [LARGE SCALE GENOMIC DNA]</scope>
    <source>
        <strain evidence="3 4">Re31</strain>
    </source>
</reference>
<dbReference type="InterPro" id="IPR024419">
    <property type="entry name" value="YvrJ"/>
</dbReference>